<feature type="transmembrane region" description="Helical" evidence="11">
    <location>
        <begin position="231"/>
        <end position="252"/>
    </location>
</feature>
<protein>
    <recommendedName>
        <fullName evidence="11">Transport permease protein</fullName>
    </recommendedName>
</protein>
<evidence type="ECO:0000259" key="12">
    <source>
        <dbReference type="PROSITE" id="PS51012"/>
    </source>
</evidence>
<dbReference type="InterPro" id="IPR013525">
    <property type="entry name" value="ABC2_TM"/>
</dbReference>
<evidence type="ECO:0000256" key="10">
    <source>
        <dbReference type="ARBA" id="ARBA00023136"/>
    </source>
</evidence>
<keyword evidence="4 11" id="KW-1003">Cell membrane</keyword>
<feature type="transmembrane region" description="Helical" evidence="11">
    <location>
        <begin position="147"/>
        <end position="171"/>
    </location>
</feature>
<keyword evidence="8 11" id="KW-1133">Transmembrane helix</keyword>
<comment type="caution">
    <text evidence="13">The sequence shown here is derived from an EMBL/GenBank/DDBJ whole genome shotgun (WGS) entry which is preliminary data.</text>
</comment>
<feature type="transmembrane region" description="Helical" evidence="11">
    <location>
        <begin position="109"/>
        <end position="135"/>
    </location>
</feature>
<dbReference type="InterPro" id="IPR047817">
    <property type="entry name" value="ABC2_TM_bact-type"/>
</dbReference>
<dbReference type="EMBL" id="JAATTO010000027">
    <property type="protein sequence ID" value="MBC9980488.1"/>
    <property type="molecule type" value="Genomic_DNA"/>
</dbReference>
<evidence type="ECO:0000256" key="3">
    <source>
        <dbReference type="ARBA" id="ARBA00022448"/>
    </source>
</evidence>
<reference evidence="13 14" key="1">
    <citation type="journal article" date="2020" name="Arch. Microbiol.">
        <title>Bradyrhizobium campsiandrae sp. nov., a nitrogen-fixing bacterial strain isolated from a native leguminous tree from the Amazon adapted to flooded conditions.</title>
        <authorList>
            <person name="Cabral Michel D."/>
            <person name="Martins da Costa E."/>
            <person name="Azarias Guimaraes A."/>
            <person name="Soares de Carvalho T."/>
            <person name="Santos de Castro Caputo P."/>
            <person name="Willems A."/>
            <person name="de Souza Moreira F.M."/>
        </authorList>
    </citation>
    <scope>NUCLEOTIDE SEQUENCE [LARGE SCALE GENOMIC DNA]</scope>
    <source>
        <strain evidence="14">INPA 384B</strain>
    </source>
</reference>
<gene>
    <name evidence="13" type="ORF">HA482_20005</name>
</gene>
<evidence type="ECO:0000256" key="7">
    <source>
        <dbReference type="ARBA" id="ARBA00022903"/>
    </source>
</evidence>
<evidence type="ECO:0000256" key="6">
    <source>
        <dbReference type="ARBA" id="ARBA00022692"/>
    </source>
</evidence>
<accession>A0ABR7UBB1</accession>
<evidence type="ECO:0000313" key="13">
    <source>
        <dbReference type="EMBL" id="MBC9980488.1"/>
    </source>
</evidence>
<keyword evidence="7" id="KW-0972">Capsule biogenesis/degradation</keyword>
<keyword evidence="10 11" id="KW-0472">Membrane</keyword>
<evidence type="ECO:0000256" key="9">
    <source>
        <dbReference type="ARBA" id="ARBA00023047"/>
    </source>
</evidence>
<sequence length="263" mass="28342">MSVAGFERRDIGMVWSLFKLTVTDRYLGSSLGLIWAVLSPLLLMGMFTFVFTFVFPGRLPGREGTLPYVVWLLSGYGPWLAVSEGLSASTSSVSGNAGIVKNISFKSELLPVVGALTGVFPLFVSFAVIAVLFAASGEVPSLALLTLPIPLFFGMLFVSGLGLFLAALNVFVRDTALALPNVLTMLLFASPIFYPLSAYPGGVGKLLQFNPFYVIAASFRAPIIDGTLPPLWMVVYLAVVSVAAFAAGLMWFRRLKSFFDARL</sequence>
<dbReference type="Proteomes" id="UP000639516">
    <property type="component" value="Unassembled WGS sequence"/>
</dbReference>
<comment type="similarity">
    <text evidence="2 11">Belongs to the ABC-2 integral membrane protein family.</text>
</comment>
<keyword evidence="9" id="KW-0625">Polysaccharide transport</keyword>
<keyword evidence="6 11" id="KW-0812">Transmembrane</keyword>
<proteinExistence type="inferred from homology"/>
<keyword evidence="14" id="KW-1185">Reference proteome</keyword>
<feature type="transmembrane region" description="Helical" evidence="11">
    <location>
        <begin position="33"/>
        <end position="55"/>
    </location>
</feature>
<dbReference type="PANTHER" id="PTHR30413:SF10">
    <property type="entry name" value="CAPSULE POLYSACCHARIDE EXPORT INNER-MEMBRANE PROTEIN CTRC"/>
    <property type="match status" value="1"/>
</dbReference>
<dbReference type="Pfam" id="PF01061">
    <property type="entry name" value="ABC2_membrane"/>
    <property type="match status" value="1"/>
</dbReference>
<feature type="transmembrane region" description="Helical" evidence="11">
    <location>
        <begin position="178"/>
        <end position="196"/>
    </location>
</feature>
<evidence type="ECO:0000256" key="11">
    <source>
        <dbReference type="RuleBase" id="RU361157"/>
    </source>
</evidence>
<dbReference type="PRINTS" id="PR00164">
    <property type="entry name" value="ABC2TRNSPORT"/>
</dbReference>
<dbReference type="PANTHER" id="PTHR30413">
    <property type="entry name" value="INNER MEMBRANE TRANSPORT PERMEASE"/>
    <property type="match status" value="1"/>
</dbReference>
<evidence type="ECO:0000256" key="8">
    <source>
        <dbReference type="ARBA" id="ARBA00022989"/>
    </source>
</evidence>
<evidence type="ECO:0000256" key="4">
    <source>
        <dbReference type="ARBA" id="ARBA00022475"/>
    </source>
</evidence>
<evidence type="ECO:0000313" key="14">
    <source>
        <dbReference type="Proteomes" id="UP000639516"/>
    </source>
</evidence>
<dbReference type="PROSITE" id="PS51012">
    <property type="entry name" value="ABC_TM2"/>
    <property type="match status" value="1"/>
</dbReference>
<name>A0ABR7UBB1_9BRAD</name>
<organism evidence="13 14">
    <name type="scientific">Bradyrhizobium campsiandrae</name>
    <dbReference type="NCBI Taxonomy" id="1729892"/>
    <lineage>
        <taxon>Bacteria</taxon>
        <taxon>Pseudomonadati</taxon>
        <taxon>Pseudomonadota</taxon>
        <taxon>Alphaproteobacteria</taxon>
        <taxon>Hyphomicrobiales</taxon>
        <taxon>Nitrobacteraceae</taxon>
        <taxon>Bradyrhizobium</taxon>
    </lineage>
</organism>
<dbReference type="RefSeq" id="WP_188098518.1">
    <property type="nucleotide sequence ID" value="NZ_JAANIH010000009.1"/>
</dbReference>
<dbReference type="InterPro" id="IPR000412">
    <property type="entry name" value="ABC_2_transport"/>
</dbReference>
<keyword evidence="3 11" id="KW-0813">Transport</keyword>
<comment type="subcellular location">
    <subcellularLocation>
        <location evidence="11">Cell inner membrane</location>
        <topology evidence="11">Multi-pass membrane protein</topology>
    </subcellularLocation>
    <subcellularLocation>
        <location evidence="1">Cell membrane</location>
        <topology evidence="1">Multi-pass membrane protein</topology>
    </subcellularLocation>
</comment>
<comment type="caution">
    <text evidence="11">Lacks conserved residue(s) required for the propagation of feature annotation.</text>
</comment>
<evidence type="ECO:0000256" key="2">
    <source>
        <dbReference type="ARBA" id="ARBA00007783"/>
    </source>
</evidence>
<evidence type="ECO:0000256" key="1">
    <source>
        <dbReference type="ARBA" id="ARBA00004651"/>
    </source>
</evidence>
<evidence type="ECO:0000256" key="5">
    <source>
        <dbReference type="ARBA" id="ARBA00022597"/>
    </source>
</evidence>
<feature type="domain" description="ABC transmembrane type-2" evidence="12">
    <location>
        <begin position="31"/>
        <end position="255"/>
    </location>
</feature>
<keyword evidence="5" id="KW-0762">Sugar transport</keyword>